<gene>
    <name evidence="4" type="ORF">C5O19_04765</name>
</gene>
<dbReference type="EMBL" id="PTRA01000001">
    <property type="protein sequence ID" value="PQA58974.1"/>
    <property type="molecule type" value="Genomic_DNA"/>
</dbReference>
<proteinExistence type="inferred from homology"/>
<comment type="caution">
    <text evidence="4">The sequence shown here is derived from an EMBL/GenBank/DDBJ whole genome shotgun (WGS) entry which is preliminary data.</text>
</comment>
<comment type="similarity">
    <text evidence="1">Belongs to the AB hydrolase superfamily. AB hydrolase 4 family.</text>
</comment>
<feature type="active site" description="Charge relay system" evidence="2">
    <location>
        <position position="264"/>
    </location>
</feature>
<accession>A0A2S7IMM7</accession>
<dbReference type="Pfam" id="PF00561">
    <property type="entry name" value="Abhydrolase_1"/>
    <property type="match status" value="1"/>
</dbReference>
<keyword evidence="5" id="KW-1185">Reference proteome</keyword>
<dbReference type="GO" id="GO:0034338">
    <property type="term" value="F:short-chain carboxylesterase activity"/>
    <property type="evidence" value="ECO:0007669"/>
    <property type="project" value="TreeGrafter"/>
</dbReference>
<dbReference type="RefSeq" id="WP_104710138.1">
    <property type="nucleotide sequence ID" value="NZ_PTRA01000001.1"/>
</dbReference>
<dbReference type="AlphaFoldDB" id="A0A2S7IMM7"/>
<dbReference type="InterPro" id="IPR050960">
    <property type="entry name" value="AB_hydrolase_4_sf"/>
</dbReference>
<feature type="active site" description="Charge relay system" evidence="2">
    <location>
        <position position="293"/>
    </location>
</feature>
<keyword evidence="4" id="KW-0378">Hydrolase</keyword>
<feature type="domain" description="AB hydrolase-1" evidence="3">
    <location>
        <begin position="68"/>
        <end position="279"/>
    </location>
</feature>
<dbReference type="Gene3D" id="3.40.50.1820">
    <property type="entry name" value="alpha/beta hydrolase"/>
    <property type="match status" value="1"/>
</dbReference>
<evidence type="ECO:0000313" key="4">
    <source>
        <dbReference type="EMBL" id="PQA58974.1"/>
    </source>
</evidence>
<evidence type="ECO:0000256" key="2">
    <source>
        <dbReference type="PIRSR" id="PIRSR005211-1"/>
    </source>
</evidence>
<dbReference type="InterPro" id="IPR000073">
    <property type="entry name" value="AB_hydrolase_1"/>
</dbReference>
<reference evidence="5" key="1">
    <citation type="submission" date="2018-02" db="EMBL/GenBank/DDBJ databases">
        <title>Genome sequencing of Solimonas sp. HR-BB.</title>
        <authorList>
            <person name="Lee Y."/>
            <person name="Jeon C.O."/>
        </authorList>
    </citation>
    <scope>NUCLEOTIDE SEQUENCE [LARGE SCALE GENOMIC DNA]</scope>
    <source>
        <strain evidence="5">HR-U</strain>
    </source>
</reference>
<name>A0A2S7IMM7_9BACT</name>
<dbReference type="InterPro" id="IPR012020">
    <property type="entry name" value="ABHD4"/>
</dbReference>
<dbReference type="PIRSF" id="PIRSF005211">
    <property type="entry name" value="Ab_hydro_YheT"/>
    <property type="match status" value="1"/>
</dbReference>
<dbReference type="InterPro" id="IPR029058">
    <property type="entry name" value="AB_hydrolase_fold"/>
</dbReference>
<feature type="active site" description="Charge relay system" evidence="2">
    <location>
        <position position="144"/>
    </location>
</feature>
<dbReference type="OrthoDB" id="332676at2"/>
<evidence type="ECO:0000259" key="3">
    <source>
        <dbReference type="Pfam" id="PF00561"/>
    </source>
</evidence>
<dbReference type="PANTHER" id="PTHR10794:SF63">
    <property type="entry name" value="ALPHA_BETA HYDROLASE 1, ISOFORM A"/>
    <property type="match status" value="1"/>
</dbReference>
<organism evidence="4 5">
    <name type="scientific">Siphonobacter curvatus</name>
    <dbReference type="NCBI Taxonomy" id="2094562"/>
    <lineage>
        <taxon>Bacteria</taxon>
        <taxon>Pseudomonadati</taxon>
        <taxon>Bacteroidota</taxon>
        <taxon>Cytophagia</taxon>
        <taxon>Cytophagales</taxon>
        <taxon>Cytophagaceae</taxon>
        <taxon>Siphonobacter</taxon>
    </lineage>
</organism>
<dbReference type="PANTHER" id="PTHR10794">
    <property type="entry name" value="ABHYDROLASE DOMAIN-CONTAINING PROTEIN"/>
    <property type="match status" value="1"/>
</dbReference>
<evidence type="ECO:0000313" key="5">
    <source>
        <dbReference type="Proteomes" id="UP000239590"/>
    </source>
</evidence>
<dbReference type="SUPFAM" id="SSF53474">
    <property type="entry name" value="alpha/beta-Hydrolases"/>
    <property type="match status" value="1"/>
</dbReference>
<dbReference type="Proteomes" id="UP000239590">
    <property type="component" value="Unassembled WGS sequence"/>
</dbReference>
<dbReference type="GO" id="GO:0047372">
    <property type="term" value="F:monoacylglycerol lipase activity"/>
    <property type="evidence" value="ECO:0007669"/>
    <property type="project" value="TreeGrafter"/>
</dbReference>
<protein>
    <submittedName>
        <fullName evidence="4">Alpha/beta hydrolase</fullName>
    </submittedName>
</protein>
<evidence type="ECO:0000256" key="1">
    <source>
        <dbReference type="ARBA" id="ARBA00010884"/>
    </source>
</evidence>
<sequence>MPLVTDSSYNAPFWMQNAHFSTIYPSTLRRVAGITYTRERLELADGDFLDMDWSFAHQPHSSNPPLALLTHGYLGNSTRQYMLGAVRAFNEAGFDALAWNHRGLSGEANRLEKMTTHGSTDDLAEVVQYALAKGYTSISLVGFSKGGNLALKYAGEQGSQLSNAIQSVVAVSTPTDMPGSMAACRGTFYEWYFLRKLRKFLSTRKHLIDQQLYAQFDRYRSLDDFSNEYISPFFGWKDYAEATSALPYLPNIRVRSLLLNAQNDPILSPSCSPETLARQSDYLWLETPRLGGHCGFYEASKDGLYWVDRRIVNFVQQEPKL</sequence>